<gene>
    <name evidence="2" type="ORF">GCM10010841_28430</name>
</gene>
<keyword evidence="3" id="KW-1185">Reference proteome</keyword>
<feature type="transmembrane region" description="Helical" evidence="1">
    <location>
        <begin position="281"/>
        <end position="300"/>
    </location>
</feature>
<dbReference type="RefSeq" id="WP_188905016.1">
    <property type="nucleotide sequence ID" value="NZ_BMOM01000032.1"/>
</dbReference>
<sequence>MTDIDIPSAPTTVPRVSPELSGVQIHSLHGFRSQEAWGRWTLGKVTAIELNALKSEWIAANLTLTLPLPDQTLQVWLNDSPLGQIRTLNIPAKYNIWLVLPLRQGSNQLRLLTNKSNLDPRFRPFAPHDHSDIAISVENMLLQPILHGTGQLYSIFRPVGLQTYDAALNNQVILFIPAAGAQQLNYSVLATTAGQHFQIRLGRDTVTTFTAPHAGSLMNGTVNLRPHLQQRLTITTTLPPLPGRATSDQTFRLLAEQGGQSSFYVQRLSLMSPVCWKQFELPLALTGVLVFLLWLGLLLFRRSTDH</sequence>
<dbReference type="Proteomes" id="UP000661918">
    <property type="component" value="Unassembled WGS sequence"/>
</dbReference>
<dbReference type="EMBL" id="BMOM01000032">
    <property type="protein sequence ID" value="GGM18627.1"/>
    <property type="molecule type" value="Genomic_DNA"/>
</dbReference>
<reference evidence="3" key="1">
    <citation type="journal article" date="2019" name="Int. J. Syst. Evol. Microbiol.">
        <title>The Global Catalogue of Microorganisms (GCM) 10K type strain sequencing project: providing services to taxonomists for standard genome sequencing and annotation.</title>
        <authorList>
            <consortium name="The Broad Institute Genomics Platform"/>
            <consortium name="The Broad Institute Genome Sequencing Center for Infectious Disease"/>
            <person name="Wu L."/>
            <person name="Ma J."/>
        </authorList>
    </citation>
    <scope>NUCLEOTIDE SEQUENCE [LARGE SCALE GENOMIC DNA]</scope>
    <source>
        <strain evidence="3">JCM 15443</strain>
    </source>
</reference>
<protein>
    <recommendedName>
        <fullName evidence="4">DUF3999 domain-containing protein</fullName>
    </recommendedName>
</protein>
<evidence type="ECO:0000313" key="2">
    <source>
        <dbReference type="EMBL" id="GGM18627.1"/>
    </source>
</evidence>
<proteinExistence type="predicted"/>
<comment type="caution">
    <text evidence="2">The sequence shown here is derived from an EMBL/GenBank/DDBJ whole genome shotgun (WGS) entry which is preliminary data.</text>
</comment>
<name>A0ABQ2GXL2_9DEIO</name>
<accession>A0ABQ2GXL2</accession>
<organism evidence="2 3">
    <name type="scientific">Deinococcus aerophilus</name>
    <dbReference type="NCBI Taxonomy" id="522488"/>
    <lineage>
        <taxon>Bacteria</taxon>
        <taxon>Thermotogati</taxon>
        <taxon>Deinococcota</taxon>
        <taxon>Deinococci</taxon>
        <taxon>Deinococcales</taxon>
        <taxon>Deinococcaceae</taxon>
        <taxon>Deinococcus</taxon>
    </lineage>
</organism>
<keyword evidence="1" id="KW-0812">Transmembrane</keyword>
<evidence type="ECO:0008006" key="4">
    <source>
        <dbReference type="Google" id="ProtNLM"/>
    </source>
</evidence>
<evidence type="ECO:0000313" key="3">
    <source>
        <dbReference type="Proteomes" id="UP000661918"/>
    </source>
</evidence>
<evidence type="ECO:0000256" key="1">
    <source>
        <dbReference type="SAM" id="Phobius"/>
    </source>
</evidence>
<keyword evidence="1" id="KW-0472">Membrane</keyword>
<keyword evidence="1" id="KW-1133">Transmembrane helix</keyword>